<protein>
    <submittedName>
        <fullName evidence="1">Uncharacterized protein</fullName>
    </submittedName>
</protein>
<organism evidence="1">
    <name type="scientific">Bacillus phage phiBTP1</name>
    <dbReference type="NCBI Taxonomy" id="1308894"/>
    <lineage>
        <taxon>Viruses</taxon>
        <taxon>Duplodnaviria</taxon>
        <taxon>Heunggongvirae</taxon>
        <taxon>Uroviricota</taxon>
        <taxon>Caudoviricetes</taxon>
    </lineage>
</organism>
<proteinExistence type="predicted"/>
<dbReference type="EMBL" id="KC571506">
    <property type="protein sequence ID" value="AGM61368.1"/>
    <property type="molecule type" value="Genomic_DNA"/>
</dbReference>
<accession>R9RX16</accession>
<sequence length="67" mass="7749">MDRDGWGESIKVAAKIHSFEPNRAVYYVYSEDDKDANDLGYEEAWNRINNAIPADTEGETIFRMLHL</sequence>
<name>R9RX16_9CAUD</name>
<evidence type="ECO:0000313" key="1">
    <source>
        <dbReference type="EMBL" id="AGM61368.1"/>
    </source>
</evidence>
<gene>
    <name evidence="1" type="ORF">BTP1_25</name>
</gene>
<reference evidence="1" key="1">
    <citation type="submission" date="2013-02" db="EMBL/GenBank/DDBJ databases">
        <title>Discovery, Isolation, and Characterization of Bacteriophage Specific for Bacterial Pathogens Targeting Humans.</title>
        <authorList>
            <person name="Abdalla M."/>
            <person name="Thurlow D."/>
        </authorList>
    </citation>
    <scope>NUCLEOTIDE SEQUENCE</scope>
</reference>